<dbReference type="STRING" id="930991.A0A0D0CML8"/>
<dbReference type="InParanoid" id="A0A0D0CML8"/>
<gene>
    <name evidence="1" type="ORF">PAXRUDRAFT_836581</name>
</gene>
<evidence type="ECO:0000313" key="2">
    <source>
        <dbReference type="Proteomes" id="UP000054538"/>
    </source>
</evidence>
<evidence type="ECO:0000313" key="1">
    <source>
        <dbReference type="EMBL" id="KIK71821.1"/>
    </source>
</evidence>
<proteinExistence type="predicted"/>
<accession>A0A0D0CML8</accession>
<dbReference type="Proteomes" id="UP000054538">
    <property type="component" value="Unassembled WGS sequence"/>
</dbReference>
<dbReference type="OrthoDB" id="10355644at2759"/>
<dbReference type="HOGENOM" id="CLU_083083_0_0_1"/>
<name>A0A0D0CML8_9AGAM</name>
<organism evidence="1 2">
    <name type="scientific">Paxillus rubicundulus Ve08.2h10</name>
    <dbReference type="NCBI Taxonomy" id="930991"/>
    <lineage>
        <taxon>Eukaryota</taxon>
        <taxon>Fungi</taxon>
        <taxon>Dikarya</taxon>
        <taxon>Basidiomycota</taxon>
        <taxon>Agaricomycotina</taxon>
        <taxon>Agaricomycetes</taxon>
        <taxon>Agaricomycetidae</taxon>
        <taxon>Boletales</taxon>
        <taxon>Paxilineae</taxon>
        <taxon>Paxillaceae</taxon>
        <taxon>Paxillus</taxon>
    </lineage>
</organism>
<dbReference type="AlphaFoldDB" id="A0A0D0CML8"/>
<protein>
    <submittedName>
        <fullName evidence="1">Uncharacterized protein</fullName>
    </submittedName>
</protein>
<reference evidence="1 2" key="1">
    <citation type="submission" date="2014-04" db="EMBL/GenBank/DDBJ databases">
        <authorList>
            <consortium name="DOE Joint Genome Institute"/>
            <person name="Kuo A."/>
            <person name="Kohler A."/>
            <person name="Jargeat P."/>
            <person name="Nagy L.G."/>
            <person name="Floudas D."/>
            <person name="Copeland A."/>
            <person name="Barry K.W."/>
            <person name="Cichocki N."/>
            <person name="Veneault-Fourrey C."/>
            <person name="LaButti K."/>
            <person name="Lindquist E.A."/>
            <person name="Lipzen A."/>
            <person name="Lundell T."/>
            <person name="Morin E."/>
            <person name="Murat C."/>
            <person name="Sun H."/>
            <person name="Tunlid A."/>
            <person name="Henrissat B."/>
            <person name="Grigoriev I.V."/>
            <person name="Hibbett D.S."/>
            <person name="Martin F."/>
            <person name="Nordberg H.P."/>
            <person name="Cantor M.N."/>
            <person name="Hua S.X."/>
        </authorList>
    </citation>
    <scope>NUCLEOTIDE SEQUENCE [LARGE SCALE GENOMIC DNA]</scope>
    <source>
        <strain evidence="1 2">Ve08.2h10</strain>
    </source>
</reference>
<sequence length="221" mass="24365">MSNSNTGAAATMLCTKLDMLDIQLSAPNPRYQKNKKKIKISVDDNIMWSYKWTKTFAPPLGRELLLPLSSSIKISLFGKRHVRDHLLGSYSGRVIDFLLDKETSLTLQGEGSATVTIRLSPVVDFQQAMNDWVDTSLARLDNNKGLSEGPDNLDQAISAMQAVNHAVETCGQYIAPLGQALRLMSKLIDNVADAHPLLKLGWSLLSSVYTVSLVQTLEMQC</sequence>
<dbReference type="EMBL" id="KN831619">
    <property type="protein sequence ID" value="KIK71821.1"/>
    <property type="molecule type" value="Genomic_DNA"/>
</dbReference>
<keyword evidence="2" id="KW-1185">Reference proteome</keyword>
<reference evidence="2" key="2">
    <citation type="submission" date="2015-01" db="EMBL/GenBank/DDBJ databases">
        <title>Evolutionary Origins and Diversification of the Mycorrhizal Mutualists.</title>
        <authorList>
            <consortium name="DOE Joint Genome Institute"/>
            <consortium name="Mycorrhizal Genomics Consortium"/>
            <person name="Kohler A."/>
            <person name="Kuo A."/>
            <person name="Nagy L.G."/>
            <person name="Floudas D."/>
            <person name="Copeland A."/>
            <person name="Barry K.W."/>
            <person name="Cichocki N."/>
            <person name="Veneault-Fourrey C."/>
            <person name="LaButti K."/>
            <person name="Lindquist E.A."/>
            <person name="Lipzen A."/>
            <person name="Lundell T."/>
            <person name="Morin E."/>
            <person name="Murat C."/>
            <person name="Riley R."/>
            <person name="Ohm R."/>
            <person name="Sun H."/>
            <person name="Tunlid A."/>
            <person name="Henrissat B."/>
            <person name="Grigoriev I.V."/>
            <person name="Hibbett D.S."/>
            <person name="Martin F."/>
        </authorList>
    </citation>
    <scope>NUCLEOTIDE SEQUENCE [LARGE SCALE GENOMIC DNA]</scope>
    <source>
        <strain evidence="2">Ve08.2h10</strain>
    </source>
</reference>